<organism evidence="6 7">
    <name type="scientific">Botrimarina hoheduenensis</name>
    <dbReference type="NCBI Taxonomy" id="2528000"/>
    <lineage>
        <taxon>Bacteria</taxon>
        <taxon>Pseudomonadati</taxon>
        <taxon>Planctomycetota</taxon>
        <taxon>Planctomycetia</taxon>
        <taxon>Pirellulales</taxon>
        <taxon>Lacipirellulaceae</taxon>
        <taxon>Botrimarina</taxon>
    </lineage>
</organism>
<keyword evidence="2 4" id="KW-0560">Oxidoreductase</keyword>
<dbReference type="InterPro" id="IPR016162">
    <property type="entry name" value="Ald_DH_N"/>
</dbReference>
<dbReference type="Gene3D" id="3.40.309.10">
    <property type="entry name" value="Aldehyde Dehydrogenase, Chain A, domain 2"/>
    <property type="match status" value="1"/>
</dbReference>
<evidence type="ECO:0000313" key="6">
    <source>
        <dbReference type="EMBL" id="TWT43144.1"/>
    </source>
</evidence>
<comment type="similarity">
    <text evidence="1 4">Belongs to the aldehyde dehydrogenase family.</text>
</comment>
<dbReference type="InterPro" id="IPR016161">
    <property type="entry name" value="Ald_DH/histidinol_DH"/>
</dbReference>
<gene>
    <name evidence="6" type="primary">gabD2</name>
    <name evidence="6" type="ORF">Pla111_20940</name>
</gene>
<evidence type="ECO:0000256" key="2">
    <source>
        <dbReference type="ARBA" id="ARBA00023002"/>
    </source>
</evidence>
<evidence type="ECO:0000256" key="3">
    <source>
        <dbReference type="PROSITE-ProRule" id="PRU10007"/>
    </source>
</evidence>
<dbReference type="InterPro" id="IPR016163">
    <property type="entry name" value="Ald_DH_C"/>
</dbReference>
<evidence type="ECO:0000256" key="4">
    <source>
        <dbReference type="RuleBase" id="RU003345"/>
    </source>
</evidence>
<sequence length="499" mass="53108">MMASAAQNAATIPAIDAARAAQTSWRRLSPRQRIDRLLAVRRAIGTDPQRWANVCTPPQDRTNAESLAAEVAPLADAVQWLKRYGAATLKQRHAEGSRFGWLRPGSLTLVVERKPLGVVLVIGASNYPLFLLAVPALQALAAGNAALLKPPPGGAAAAALLHETLVVAGVDPRLCPVLASTREAAEEAIDAGVDHVVVTGSAETGRAVARSAAERLTSCTLECSGNDAMVVLNGANLDRVAVCLAWGLMLNSGATCIAPRRVILGADQIDDLLRRLKPRLRARPARRITERVAQDVVRLVGEAITAGATVEWPEKLDLTVIAERHTCPPIVLRHSANSRALDPVDLFGPVATLTVAETDDERVAAANRSAYALGASVFGPPGFGEADERARELLAGCVTLEDVIALTADARVPFGGTGSSGYGVTRGREGLLNLTRPQAIVRRHGDWLPHLDPETAALPDLIAAMIQTQHAPGLAARWRAVRRFLQAAKLHQQQKKERT</sequence>
<dbReference type="InterPro" id="IPR029510">
    <property type="entry name" value="Ald_DH_CS_GLU"/>
</dbReference>
<dbReference type="OrthoDB" id="9812625at2"/>
<dbReference type="Pfam" id="PF00171">
    <property type="entry name" value="Aldedh"/>
    <property type="match status" value="1"/>
</dbReference>
<dbReference type="PANTHER" id="PTHR42804:SF1">
    <property type="entry name" value="ALDEHYDE DEHYDROGENASE-RELATED"/>
    <property type="match status" value="1"/>
</dbReference>
<keyword evidence="7" id="KW-1185">Reference proteome</keyword>
<dbReference type="AlphaFoldDB" id="A0A5C5VXH5"/>
<feature type="domain" description="Aldehyde dehydrogenase" evidence="5">
    <location>
        <begin position="4"/>
        <end position="439"/>
    </location>
</feature>
<evidence type="ECO:0000259" key="5">
    <source>
        <dbReference type="Pfam" id="PF00171"/>
    </source>
</evidence>
<evidence type="ECO:0000313" key="7">
    <source>
        <dbReference type="Proteomes" id="UP000318995"/>
    </source>
</evidence>
<comment type="caution">
    <text evidence="6">The sequence shown here is derived from an EMBL/GenBank/DDBJ whole genome shotgun (WGS) entry which is preliminary data.</text>
</comment>
<reference evidence="6 7" key="1">
    <citation type="submission" date="2019-02" db="EMBL/GenBank/DDBJ databases">
        <title>Deep-cultivation of Planctomycetes and their phenomic and genomic characterization uncovers novel biology.</title>
        <authorList>
            <person name="Wiegand S."/>
            <person name="Jogler M."/>
            <person name="Boedeker C."/>
            <person name="Pinto D."/>
            <person name="Vollmers J."/>
            <person name="Rivas-Marin E."/>
            <person name="Kohn T."/>
            <person name="Peeters S.H."/>
            <person name="Heuer A."/>
            <person name="Rast P."/>
            <person name="Oberbeckmann S."/>
            <person name="Bunk B."/>
            <person name="Jeske O."/>
            <person name="Meyerdierks A."/>
            <person name="Storesund J.E."/>
            <person name="Kallscheuer N."/>
            <person name="Luecker S."/>
            <person name="Lage O.M."/>
            <person name="Pohl T."/>
            <person name="Merkel B.J."/>
            <person name="Hornburger P."/>
            <person name="Mueller R.-W."/>
            <person name="Bruemmer F."/>
            <person name="Labrenz M."/>
            <person name="Spormann A.M."/>
            <person name="Op Den Camp H."/>
            <person name="Overmann J."/>
            <person name="Amann R."/>
            <person name="Jetten M.S.M."/>
            <person name="Mascher T."/>
            <person name="Medema M.H."/>
            <person name="Devos D.P."/>
            <person name="Kaster A.-K."/>
            <person name="Ovreas L."/>
            <person name="Rohde M."/>
            <person name="Galperin M.Y."/>
            <person name="Jogler C."/>
        </authorList>
    </citation>
    <scope>NUCLEOTIDE SEQUENCE [LARGE SCALE GENOMIC DNA]</scope>
    <source>
        <strain evidence="6 7">Pla111</strain>
    </source>
</reference>
<evidence type="ECO:0000256" key="1">
    <source>
        <dbReference type="ARBA" id="ARBA00009986"/>
    </source>
</evidence>
<dbReference type="PANTHER" id="PTHR42804">
    <property type="entry name" value="ALDEHYDE DEHYDROGENASE"/>
    <property type="match status" value="1"/>
</dbReference>
<dbReference type="Proteomes" id="UP000318995">
    <property type="component" value="Unassembled WGS sequence"/>
</dbReference>
<dbReference type="EMBL" id="SJPH01000004">
    <property type="protein sequence ID" value="TWT43144.1"/>
    <property type="molecule type" value="Genomic_DNA"/>
</dbReference>
<dbReference type="SUPFAM" id="SSF53720">
    <property type="entry name" value="ALDH-like"/>
    <property type="match status" value="1"/>
</dbReference>
<accession>A0A5C5VXH5</accession>
<dbReference type="EC" id="1.2.1.79" evidence="6"/>
<feature type="active site" evidence="3">
    <location>
        <position position="222"/>
    </location>
</feature>
<dbReference type="GO" id="GO:0036243">
    <property type="term" value="F:succinate-semialdehyde dehydrogenase (NADP+) activity"/>
    <property type="evidence" value="ECO:0007669"/>
    <property type="project" value="UniProtKB-EC"/>
</dbReference>
<dbReference type="Gene3D" id="3.40.605.10">
    <property type="entry name" value="Aldehyde Dehydrogenase, Chain A, domain 1"/>
    <property type="match status" value="1"/>
</dbReference>
<dbReference type="InterPro" id="IPR015590">
    <property type="entry name" value="Aldehyde_DH_dom"/>
</dbReference>
<protein>
    <submittedName>
        <fullName evidence="6">Putative succinate-semialdehyde dehydrogenase [NADP(+)] 2</fullName>
        <ecNumber evidence="6">1.2.1.79</ecNumber>
    </submittedName>
</protein>
<name>A0A5C5VXH5_9BACT</name>
<dbReference type="PROSITE" id="PS00687">
    <property type="entry name" value="ALDEHYDE_DEHYDR_GLU"/>
    <property type="match status" value="1"/>
</dbReference>
<proteinExistence type="inferred from homology"/>